<dbReference type="InterPro" id="IPR051458">
    <property type="entry name" value="Cyt/Met_Dipeptidase"/>
</dbReference>
<organism evidence="5 6">
    <name type="scientific">Dactylosporangium vinaceum</name>
    <dbReference type="NCBI Taxonomy" id="53362"/>
    <lineage>
        <taxon>Bacteria</taxon>
        <taxon>Bacillati</taxon>
        <taxon>Actinomycetota</taxon>
        <taxon>Actinomycetes</taxon>
        <taxon>Micromonosporales</taxon>
        <taxon>Micromonosporaceae</taxon>
        <taxon>Dactylosporangium</taxon>
    </lineage>
</organism>
<dbReference type="InterPro" id="IPR011650">
    <property type="entry name" value="Peptidase_M20_dimer"/>
</dbReference>
<keyword evidence="6" id="KW-1185">Reference proteome</keyword>
<gene>
    <name evidence="5" type="ORF">ACFFTR_10475</name>
</gene>
<evidence type="ECO:0000256" key="3">
    <source>
        <dbReference type="ARBA" id="ARBA00022801"/>
    </source>
</evidence>
<evidence type="ECO:0000256" key="1">
    <source>
        <dbReference type="ARBA" id="ARBA00022670"/>
    </source>
</evidence>
<keyword evidence="3" id="KW-0378">Hydrolase</keyword>
<dbReference type="Pfam" id="PF01546">
    <property type="entry name" value="Peptidase_M20"/>
    <property type="match status" value="1"/>
</dbReference>
<evidence type="ECO:0000313" key="6">
    <source>
        <dbReference type="Proteomes" id="UP001589608"/>
    </source>
</evidence>
<dbReference type="InterPro" id="IPR002933">
    <property type="entry name" value="Peptidase_M20"/>
</dbReference>
<evidence type="ECO:0000256" key="2">
    <source>
        <dbReference type="ARBA" id="ARBA00022723"/>
    </source>
</evidence>
<accession>A0ABV5M3U4</accession>
<sequence length="447" mass="45879">MHRGAIADAVTAAMPAAIEDLAELVAIPSVAFPGHPPEPLLQAAKHTGELLRRAGLPVVREVAVEGAPPLVYGEAPAPPGAPTVLLYAHYDVQTAGDRERWRTDPFTPVIRDGRMYGRGTADNKSGVIAHATALAVHGGRPPCGVKVLVEGEEEYGGPSLAAFVHANRDLLAADAILLADAGNLRVGEPALTTSMRGAAGFTVWVCALREPLHSGEFGGAVPDAVTALVRMLATLHDDAGAVAVPGLPAGSWAGPPLGEDVLRAAAGLLDDVDLVGTGPLADRLWAGPAIVITGLDVPPVAGGVNAIQPVARARLTVRVPPDADPGAAMDAVVDHLERVAPWGVQVVASHEMLGPGFRSRPGGPARTAMETAMRAAYDRPVREIGAGASIPVAAAFAAAFPGAELLVFGAEDRGSAIHAPNERLDLGELARTALSEALFLEGYRGNG</sequence>
<keyword evidence="2" id="KW-0479">Metal-binding</keyword>
<dbReference type="NCBIfam" id="NF005914">
    <property type="entry name" value="PRK07907.1"/>
    <property type="match status" value="1"/>
</dbReference>
<reference evidence="5 6" key="1">
    <citation type="submission" date="2024-09" db="EMBL/GenBank/DDBJ databases">
        <authorList>
            <person name="Sun Q."/>
            <person name="Mori K."/>
        </authorList>
    </citation>
    <scope>NUCLEOTIDE SEQUENCE [LARGE SCALE GENOMIC DNA]</scope>
    <source>
        <strain evidence="5 6">JCM 3307</strain>
    </source>
</reference>
<name>A0ABV5M3U4_9ACTN</name>
<dbReference type="SUPFAM" id="SSF53187">
    <property type="entry name" value="Zn-dependent exopeptidases"/>
    <property type="match status" value="1"/>
</dbReference>
<evidence type="ECO:0000259" key="4">
    <source>
        <dbReference type="Pfam" id="PF07687"/>
    </source>
</evidence>
<dbReference type="RefSeq" id="WP_223095585.1">
    <property type="nucleotide sequence ID" value="NZ_CP061913.1"/>
</dbReference>
<comment type="caution">
    <text evidence="5">The sequence shown here is derived from an EMBL/GenBank/DDBJ whole genome shotgun (WGS) entry which is preliminary data.</text>
</comment>
<feature type="domain" description="Peptidase M20 dimerisation" evidence="4">
    <location>
        <begin position="196"/>
        <end position="343"/>
    </location>
</feature>
<evidence type="ECO:0000313" key="5">
    <source>
        <dbReference type="EMBL" id="MFB9443507.1"/>
    </source>
</evidence>
<dbReference type="PANTHER" id="PTHR43270">
    <property type="entry name" value="BETA-ALA-HIS DIPEPTIDASE"/>
    <property type="match status" value="1"/>
</dbReference>
<dbReference type="Proteomes" id="UP001589608">
    <property type="component" value="Unassembled WGS sequence"/>
</dbReference>
<proteinExistence type="predicted"/>
<dbReference type="EMBL" id="JBHMCA010000021">
    <property type="protein sequence ID" value="MFB9443507.1"/>
    <property type="molecule type" value="Genomic_DNA"/>
</dbReference>
<dbReference type="Gene3D" id="3.30.70.360">
    <property type="match status" value="1"/>
</dbReference>
<protein>
    <submittedName>
        <fullName evidence="5">M20/M25/M40 family metallo-hydrolase</fullName>
    </submittedName>
</protein>
<keyword evidence="1" id="KW-0645">Protease</keyword>
<dbReference type="Pfam" id="PF07687">
    <property type="entry name" value="M20_dimer"/>
    <property type="match status" value="1"/>
</dbReference>
<dbReference type="PANTHER" id="PTHR43270:SF12">
    <property type="entry name" value="SUCCINYL-DIAMINOPIMELATE DESUCCINYLASE"/>
    <property type="match status" value="1"/>
</dbReference>
<dbReference type="Gene3D" id="3.40.630.10">
    <property type="entry name" value="Zn peptidases"/>
    <property type="match status" value="1"/>
</dbReference>